<organism evidence="4">
    <name type="scientific">Telmatobacter sp. DSM 110680</name>
    <dbReference type="NCBI Taxonomy" id="3036704"/>
    <lineage>
        <taxon>Bacteria</taxon>
        <taxon>Pseudomonadati</taxon>
        <taxon>Acidobacteriota</taxon>
        <taxon>Terriglobia</taxon>
        <taxon>Terriglobales</taxon>
        <taxon>Acidobacteriaceae</taxon>
        <taxon>Telmatobacter</taxon>
    </lineage>
</organism>
<proteinExistence type="inferred from homology"/>
<reference evidence="4" key="1">
    <citation type="submission" date="2023-03" db="EMBL/GenBank/DDBJ databases">
        <title>Edaphobacter sp.</title>
        <authorList>
            <person name="Huber K.J."/>
            <person name="Papendorf J."/>
            <person name="Pilke C."/>
            <person name="Bunk B."/>
            <person name="Sproeer C."/>
            <person name="Pester M."/>
        </authorList>
    </citation>
    <scope>NUCLEOTIDE SEQUENCE</scope>
    <source>
        <strain evidence="4">DSM 110680</strain>
    </source>
</reference>
<dbReference type="InterPro" id="IPR010099">
    <property type="entry name" value="SDR39U1"/>
</dbReference>
<feature type="domain" description="NAD-dependent epimerase/dehydratase" evidence="2">
    <location>
        <begin position="14"/>
        <end position="244"/>
    </location>
</feature>
<dbReference type="PANTHER" id="PTHR11092">
    <property type="entry name" value="SUGAR NUCLEOTIDE EPIMERASE RELATED"/>
    <property type="match status" value="1"/>
</dbReference>
<dbReference type="InterPro" id="IPR001509">
    <property type="entry name" value="Epimerase_deHydtase"/>
</dbReference>
<accession>A0AAU7DDW0</accession>
<sequence length="328" mass="36842">MITGNFAAVRPLRIVIPGGSGQVGQVLARHFQRRGDHVTVLTRGPHTAEWETVHWDAQTPGIWTQYLEGADVCINLTGRSVNCRYTPDNRVEIYNSRIVSTRLLGDVIGSLNNPPRVWLNASTATIYRHALDRSMDERTGALGGGERGAPETWDFSIRVARDWETALFKADTPRTRKVAMRSAITFSPVAGNAFAVLSNLVRVGLGGKQGNGRQWVSWIHEDDFARAVEFLILREDLDGAVNIASPYPEQNREFMAQLRDAWDMPNGIPAPAPLLELAAFLMRTETELVLKSRRVIPTRLLDAGFKFQIPHWAHASEDLVERWRRSRQ</sequence>
<dbReference type="Pfam" id="PF08338">
    <property type="entry name" value="DUF1731"/>
    <property type="match status" value="1"/>
</dbReference>
<dbReference type="Gene3D" id="3.40.50.720">
    <property type="entry name" value="NAD(P)-binding Rossmann-like Domain"/>
    <property type="match status" value="1"/>
</dbReference>
<evidence type="ECO:0000256" key="1">
    <source>
        <dbReference type="ARBA" id="ARBA00009353"/>
    </source>
</evidence>
<name>A0AAU7DDW0_9BACT</name>
<comment type="similarity">
    <text evidence="1">Belongs to the NAD(P)-dependent epimerase/dehydratase family. SDR39U1 subfamily.</text>
</comment>
<dbReference type="EMBL" id="CP121196">
    <property type="protein sequence ID" value="XBH15516.1"/>
    <property type="molecule type" value="Genomic_DNA"/>
</dbReference>
<evidence type="ECO:0000259" key="2">
    <source>
        <dbReference type="Pfam" id="PF01370"/>
    </source>
</evidence>
<dbReference type="InterPro" id="IPR013549">
    <property type="entry name" value="DUF1731"/>
</dbReference>
<feature type="domain" description="DUF1731" evidence="3">
    <location>
        <begin position="270"/>
        <end position="318"/>
    </location>
</feature>
<evidence type="ECO:0000259" key="3">
    <source>
        <dbReference type="Pfam" id="PF08338"/>
    </source>
</evidence>
<dbReference type="PANTHER" id="PTHR11092:SF0">
    <property type="entry name" value="EPIMERASE FAMILY PROTEIN SDR39U1"/>
    <property type="match status" value="1"/>
</dbReference>
<dbReference type="RefSeq" id="WP_348260749.1">
    <property type="nucleotide sequence ID" value="NZ_CP121196.1"/>
</dbReference>
<evidence type="ECO:0000313" key="4">
    <source>
        <dbReference type="EMBL" id="XBH15516.1"/>
    </source>
</evidence>
<dbReference type="Pfam" id="PF01370">
    <property type="entry name" value="Epimerase"/>
    <property type="match status" value="1"/>
</dbReference>
<gene>
    <name evidence="4" type="ORF">P8935_13150</name>
</gene>
<dbReference type="InterPro" id="IPR036291">
    <property type="entry name" value="NAD(P)-bd_dom_sf"/>
</dbReference>
<dbReference type="SUPFAM" id="SSF51735">
    <property type="entry name" value="NAD(P)-binding Rossmann-fold domains"/>
    <property type="match status" value="1"/>
</dbReference>
<protein>
    <submittedName>
        <fullName evidence="4">TIGR01777 family oxidoreductase</fullName>
    </submittedName>
</protein>
<dbReference type="AlphaFoldDB" id="A0AAU7DDW0"/>
<dbReference type="NCBIfam" id="TIGR01777">
    <property type="entry name" value="yfcH"/>
    <property type="match status" value="1"/>
</dbReference>